<feature type="transmembrane region" description="Helical" evidence="1">
    <location>
        <begin position="12"/>
        <end position="31"/>
    </location>
</feature>
<reference evidence="2" key="2">
    <citation type="submission" date="2020-09" db="EMBL/GenBank/DDBJ databases">
        <authorList>
            <person name="Sun Q."/>
            <person name="Zhou Y."/>
        </authorList>
    </citation>
    <scope>NUCLEOTIDE SEQUENCE</scope>
    <source>
        <strain evidence="2">CGMCC 1.12726</strain>
    </source>
</reference>
<keyword evidence="1" id="KW-1133">Transmembrane helix</keyword>
<evidence type="ECO:0000313" key="2">
    <source>
        <dbReference type="EMBL" id="GGF88955.1"/>
    </source>
</evidence>
<evidence type="ECO:0000256" key="1">
    <source>
        <dbReference type="SAM" id="Phobius"/>
    </source>
</evidence>
<keyword evidence="1" id="KW-0812">Transmembrane</keyword>
<dbReference type="EMBL" id="BMFO01000002">
    <property type="protein sequence ID" value="GGF88955.1"/>
    <property type="molecule type" value="Genomic_DNA"/>
</dbReference>
<name>A0A917CHS4_9GAMM</name>
<gene>
    <name evidence="2" type="ORF">GCM10010960_08590</name>
</gene>
<evidence type="ECO:0008006" key="4">
    <source>
        <dbReference type="Google" id="ProtNLM"/>
    </source>
</evidence>
<organism evidence="2 3">
    <name type="scientific">Arenimonas maotaiensis</name>
    <dbReference type="NCBI Taxonomy" id="1446479"/>
    <lineage>
        <taxon>Bacteria</taxon>
        <taxon>Pseudomonadati</taxon>
        <taxon>Pseudomonadota</taxon>
        <taxon>Gammaproteobacteria</taxon>
        <taxon>Lysobacterales</taxon>
        <taxon>Lysobacteraceae</taxon>
        <taxon>Arenimonas</taxon>
    </lineage>
</organism>
<dbReference type="Proteomes" id="UP000632858">
    <property type="component" value="Unassembled WGS sequence"/>
</dbReference>
<protein>
    <recommendedName>
        <fullName evidence="4">VanZ family protein</fullName>
    </recommendedName>
</protein>
<feature type="transmembrane region" description="Helical" evidence="1">
    <location>
        <begin position="68"/>
        <end position="86"/>
    </location>
</feature>
<feature type="transmembrane region" description="Helical" evidence="1">
    <location>
        <begin position="43"/>
        <end position="61"/>
    </location>
</feature>
<dbReference type="PANTHER" id="PTHR28008">
    <property type="entry name" value="DOMAIN PROTEIN, PUTATIVE (AFU_ORTHOLOGUE AFUA_3G10980)-RELATED"/>
    <property type="match status" value="1"/>
</dbReference>
<keyword evidence="3" id="KW-1185">Reference proteome</keyword>
<dbReference type="RefSeq" id="WP_188448168.1">
    <property type="nucleotide sequence ID" value="NZ_BMFO01000002.1"/>
</dbReference>
<evidence type="ECO:0000313" key="3">
    <source>
        <dbReference type="Proteomes" id="UP000632858"/>
    </source>
</evidence>
<proteinExistence type="predicted"/>
<accession>A0A917CHS4</accession>
<comment type="caution">
    <text evidence="2">The sequence shown here is derived from an EMBL/GenBank/DDBJ whole genome shotgun (WGS) entry which is preliminary data.</text>
</comment>
<keyword evidence="1" id="KW-0472">Membrane</keyword>
<reference evidence="2" key="1">
    <citation type="journal article" date="2014" name="Int. J. Syst. Evol. Microbiol.">
        <title>Complete genome sequence of Corynebacterium casei LMG S-19264T (=DSM 44701T), isolated from a smear-ripened cheese.</title>
        <authorList>
            <consortium name="US DOE Joint Genome Institute (JGI-PGF)"/>
            <person name="Walter F."/>
            <person name="Albersmeier A."/>
            <person name="Kalinowski J."/>
            <person name="Ruckert C."/>
        </authorList>
    </citation>
    <scope>NUCLEOTIDE SEQUENCE</scope>
    <source>
        <strain evidence="2">CGMCC 1.12726</strain>
    </source>
</reference>
<sequence length="128" mass="13597">MIGVLRHRRLWLALWIAGMLLGVYLSLRPVPAVAPALPHLDKLIHAGGYAVLAAFAACLFSGPARLRALAGVWLLGAAIELAQGLLPTGRLMEAADLLANSVGIMLGSALCWRRNPLVCVEGLLSIRN</sequence>
<dbReference type="AlphaFoldDB" id="A0A917CHS4"/>
<dbReference type="PANTHER" id="PTHR28008:SF1">
    <property type="entry name" value="DOMAIN PROTEIN, PUTATIVE (AFU_ORTHOLOGUE AFUA_3G10980)-RELATED"/>
    <property type="match status" value="1"/>
</dbReference>